<keyword evidence="2" id="KW-1185">Reference proteome</keyword>
<sequence>MSVLSFYHPCLYPPTNSNGLWRPSTTIKTRWKRNSSKKIEDESDDPWFHEMKEISLRKEMLLQSQLEIAAENQRLLQEMIAEQRQLRVSQEAAQSSLAKLQKDQAEATQKLLKISGTLEVLLLESRQHQADKEDEGVSFEKSKLLSSTRTTESEENNINIREINESLQTLLNPLQKFPIGSREIPTGVL</sequence>
<dbReference type="Proteomes" id="UP001627154">
    <property type="component" value="Unassembled WGS sequence"/>
</dbReference>
<gene>
    <name evidence="1" type="ORF">TKK_015393</name>
</gene>
<evidence type="ECO:0000313" key="1">
    <source>
        <dbReference type="EMBL" id="KAL3389121.1"/>
    </source>
</evidence>
<name>A0ABD2W8B8_9HYME</name>
<dbReference type="EMBL" id="JBJJXI010000123">
    <property type="protein sequence ID" value="KAL3389121.1"/>
    <property type="molecule type" value="Genomic_DNA"/>
</dbReference>
<evidence type="ECO:0000313" key="2">
    <source>
        <dbReference type="Proteomes" id="UP001627154"/>
    </source>
</evidence>
<reference evidence="1 2" key="1">
    <citation type="journal article" date="2024" name="bioRxiv">
        <title>A reference genome for Trichogramma kaykai: A tiny desert-dwelling parasitoid wasp with competing sex-ratio distorters.</title>
        <authorList>
            <person name="Culotta J."/>
            <person name="Lindsey A.R."/>
        </authorList>
    </citation>
    <scope>NUCLEOTIDE SEQUENCE [LARGE SCALE GENOMIC DNA]</scope>
    <source>
        <strain evidence="1 2">KSX58</strain>
    </source>
</reference>
<accession>A0ABD2W8B8</accession>
<proteinExistence type="predicted"/>
<dbReference type="AlphaFoldDB" id="A0ABD2W8B8"/>
<comment type="caution">
    <text evidence="1">The sequence shown here is derived from an EMBL/GenBank/DDBJ whole genome shotgun (WGS) entry which is preliminary data.</text>
</comment>
<organism evidence="1 2">
    <name type="scientific">Trichogramma kaykai</name>
    <dbReference type="NCBI Taxonomy" id="54128"/>
    <lineage>
        <taxon>Eukaryota</taxon>
        <taxon>Metazoa</taxon>
        <taxon>Ecdysozoa</taxon>
        <taxon>Arthropoda</taxon>
        <taxon>Hexapoda</taxon>
        <taxon>Insecta</taxon>
        <taxon>Pterygota</taxon>
        <taxon>Neoptera</taxon>
        <taxon>Endopterygota</taxon>
        <taxon>Hymenoptera</taxon>
        <taxon>Apocrita</taxon>
        <taxon>Proctotrupomorpha</taxon>
        <taxon>Chalcidoidea</taxon>
        <taxon>Trichogrammatidae</taxon>
        <taxon>Trichogramma</taxon>
    </lineage>
</organism>
<protein>
    <recommendedName>
        <fullName evidence="3">Shootin-1</fullName>
    </recommendedName>
</protein>
<evidence type="ECO:0008006" key="3">
    <source>
        <dbReference type="Google" id="ProtNLM"/>
    </source>
</evidence>